<dbReference type="PANTHER" id="PTHR24271:SF47">
    <property type="entry name" value="KALLIKREIN-1"/>
    <property type="match status" value="1"/>
</dbReference>
<dbReference type="Pfam" id="PF00089">
    <property type="entry name" value="Trypsin"/>
    <property type="match status" value="1"/>
</dbReference>
<accession>A0A3B3TMZ4</accession>
<evidence type="ECO:0000313" key="5">
    <source>
        <dbReference type="Proteomes" id="UP000261500"/>
    </source>
</evidence>
<dbReference type="InterPro" id="IPR043504">
    <property type="entry name" value="Peptidase_S1_PA_chymotrypsin"/>
</dbReference>
<proteinExistence type="predicted"/>
<dbReference type="InterPro" id="IPR009003">
    <property type="entry name" value="Peptidase_S1_PA"/>
</dbReference>
<dbReference type="SUPFAM" id="SSF50494">
    <property type="entry name" value="Trypsin-like serine proteases"/>
    <property type="match status" value="1"/>
</dbReference>
<keyword evidence="1" id="KW-1015">Disulfide bond</keyword>
<dbReference type="Gene3D" id="2.40.10.10">
    <property type="entry name" value="Trypsin-like serine proteases"/>
    <property type="match status" value="1"/>
</dbReference>
<dbReference type="PROSITE" id="PS50240">
    <property type="entry name" value="TRYPSIN_DOM"/>
    <property type="match status" value="1"/>
</dbReference>
<sequence length="265" mass="29194">AMALLKVLLLLGLGVAVSSVSLQKRVVGGQNCKDDERHYHVMLEGTSTTHTSLCGGSLISDEWILTAAHCWETNTALIGVHPKGLHKVETYTITHKEIYRDINNNEHDIMLLKLPKKITTIKPIKLPNCSHILPVGTRVQIAGFGPAITGPNNLRIDHRPSDLQCAEIKILKHGSSTFSSPRYQYEHWSCTKSSTKDTSAGDSGGGWVFNNRLYGVHVRTGDPIYACSAPAYFMDVCGYRKWIDDTIKPPKKTGIKKQLGCLNCG</sequence>
<feature type="signal peptide" evidence="2">
    <location>
        <begin position="1"/>
        <end position="19"/>
    </location>
</feature>
<feature type="domain" description="Peptidase S1" evidence="3">
    <location>
        <begin position="26"/>
        <end position="248"/>
    </location>
</feature>
<dbReference type="AlphaFoldDB" id="A0A3B3TMZ4"/>
<dbReference type="Proteomes" id="UP000261500">
    <property type="component" value="Unplaced"/>
</dbReference>
<dbReference type="CDD" id="cd00190">
    <property type="entry name" value="Tryp_SPc"/>
    <property type="match status" value="1"/>
</dbReference>
<reference evidence="4" key="1">
    <citation type="submission" date="2025-08" db="UniProtKB">
        <authorList>
            <consortium name="Ensembl"/>
        </authorList>
    </citation>
    <scope>IDENTIFICATION</scope>
</reference>
<dbReference type="GO" id="GO:0030141">
    <property type="term" value="C:secretory granule"/>
    <property type="evidence" value="ECO:0007669"/>
    <property type="project" value="TreeGrafter"/>
</dbReference>
<dbReference type="InterPro" id="IPR001314">
    <property type="entry name" value="Peptidase_S1A"/>
</dbReference>
<name>A0A3B3TMZ4_9TELE</name>
<keyword evidence="5" id="KW-1185">Reference proteome</keyword>
<evidence type="ECO:0000256" key="2">
    <source>
        <dbReference type="SAM" id="SignalP"/>
    </source>
</evidence>
<dbReference type="InterPro" id="IPR018114">
    <property type="entry name" value="TRYPSIN_HIS"/>
</dbReference>
<dbReference type="PROSITE" id="PS00134">
    <property type="entry name" value="TRYPSIN_HIS"/>
    <property type="match status" value="1"/>
</dbReference>
<evidence type="ECO:0000259" key="3">
    <source>
        <dbReference type="PROSITE" id="PS50240"/>
    </source>
</evidence>
<reference evidence="4" key="2">
    <citation type="submission" date="2025-09" db="UniProtKB">
        <authorList>
            <consortium name="Ensembl"/>
        </authorList>
    </citation>
    <scope>IDENTIFICATION</scope>
</reference>
<dbReference type="Ensembl" id="ENSPLAT00000013822.1">
    <property type="protein sequence ID" value="ENSPLAP00000001983.1"/>
    <property type="gene ID" value="ENSPLAG00000003165.1"/>
</dbReference>
<feature type="chain" id="PRO_5017411578" evidence="2">
    <location>
        <begin position="20"/>
        <end position="265"/>
    </location>
</feature>
<protein>
    <submittedName>
        <fullName evidence="4">Anionic trypsin-2-like</fullName>
    </submittedName>
</protein>
<organism evidence="4 5">
    <name type="scientific">Poecilia latipinna</name>
    <name type="common">sailfin molly</name>
    <dbReference type="NCBI Taxonomy" id="48699"/>
    <lineage>
        <taxon>Eukaryota</taxon>
        <taxon>Metazoa</taxon>
        <taxon>Chordata</taxon>
        <taxon>Craniata</taxon>
        <taxon>Vertebrata</taxon>
        <taxon>Euteleostomi</taxon>
        <taxon>Actinopterygii</taxon>
        <taxon>Neopterygii</taxon>
        <taxon>Teleostei</taxon>
        <taxon>Neoteleostei</taxon>
        <taxon>Acanthomorphata</taxon>
        <taxon>Ovalentaria</taxon>
        <taxon>Atherinomorphae</taxon>
        <taxon>Cyprinodontiformes</taxon>
        <taxon>Poeciliidae</taxon>
        <taxon>Poeciliinae</taxon>
        <taxon>Poecilia</taxon>
    </lineage>
</organism>
<dbReference type="SMART" id="SM00020">
    <property type="entry name" value="Tryp_SPc"/>
    <property type="match status" value="1"/>
</dbReference>
<dbReference type="PANTHER" id="PTHR24271">
    <property type="entry name" value="KALLIKREIN-RELATED"/>
    <property type="match status" value="1"/>
</dbReference>
<evidence type="ECO:0000256" key="1">
    <source>
        <dbReference type="ARBA" id="ARBA00023157"/>
    </source>
</evidence>
<evidence type="ECO:0000313" key="4">
    <source>
        <dbReference type="Ensembl" id="ENSPLAP00000001983.1"/>
    </source>
</evidence>
<dbReference type="GeneTree" id="ENSGT00390000009571"/>
<dbReference type="STRING" id="48699.ENSPLAP00000001983"/>
<dbReference type="GO" id="GO:0006508">
    <property type="term" value="P:proteolysis"/>
    <property type="evidence" value="ECO:0007669"/>
    <property type="project" value="InterPro"/>
</dbReference>
<dbReference type="GO" id="GO:0004252">
    <property type="term" value="F:serine-type endopeptidase activity"/>
    <property type="evidence" value="ECO:0007669"/>
    <property type="project" value="InterPro"/>
</dbReference>
<dbReference type="InterPro" id="IPR001254">
    <property type="entry name" value="Trypsin_dom"/>
</dbReference>
<dbReference type="PRINTS" id="PR00722">
    <property type="entry name" value="CHYMOTRYPSIN"/>
</dbReference>
<keyword evidence="2" id="KW-0732">Signal</keyword>